<keyword evidence="2" id="KW-0479">Metal-binding</keyword>
<proteinExistence type="predicted"/>
<organism evidence="5 6">
    <name type="scientific">Sphaerosporella brunnea</name>
    <dbReference type="NCBI Taxonomy" id="1250544"/>
    <lineage>
        <taxon>Eukaryota</taxon>
        <taxon>Fungi</taxon>
        <taxon>Dikarya</taxon>
        <taxon>Ascomycota</taxon>
        <taxon>Pezizomycotina</taxon>
        <taxon>Pezizomycetes</taxon>
        <taxon>Pezizales</taxon>
        <taxon>Pyronemataceae</taxon>
        <taxon>Sphaerosporella</taxon>
    </lineage>
</organism>
<comment type="caution">
    <text evidence="5">The sequence shown here is derived from an EMBL/GenBank/DDBJ whole genome shotgun (WGS) entry which is preliminary data.</text>
</comment>
<keyword evidence="4" id="KW-0119">Carbohydrate metabolism</keyword>
<dbReference type="InterPro" id="IPR051600">
    <property type="entry name" value="Beta-PGM-like"/>
</dbReference>
<evidence type="ECO:0000313" key="6">
    <source>
        <dbReference type="Proteomes" id="UP000326924"/>
    </source>
</evidence>
<dbReference type="SUPFAM" id="SSF56784">
    <property type="entry name" value="HAD-like"/>
    <property type="match status" value="1"/>
</dbReference>
<gene>
    <name evidence="5" type="ORF">FN846DRAFT_779520</name>
</gene>
<accession>A0A5J5EVB0</accession>
<dbReference type="InParanoid" id="A0A5J5EVB0"/>
<evidence type="ECO:0000256" key="4">
    <source>
        <dbReference type="ARBA" id="ARBA00023277"/>
    </source>
</evidence>
<dbReference type="SFLD" id="SFLDS00003">
    <property type="entry name" value="Haloacid_Dehalogenase"/>
    <property type="match status" value="1"/>
</dbReference>
<dbReference type="GO" id="GO:0016791">
    <property type="term" value="F:phosphatase activity"/>
    <property type="evidence" value="ECO:0007669"/>
    <property type="project" value="UniProtKB-ARBA"/>
</dbReference>
<dbReference type="InterPro" id="IPR023214">
    <property type="entry name" value="HAD_sf"/>
</dbReference>
<comment type="cofactor">
    <cofactor evidence="1">
        <name>Mg(2+)</name>
        <dbReference type="ChEBI" id="CHEBI:18420"/>
    </cofactor>
</comment>
<evidence type="ECO:0000313" key="5">
    <source>
        <dbReference type="EMBL" id="KAA8904618.1"/>
    </source>
</evidence>
<protein>
    <submittedName>
        <fullName evidence="5">HAD-superfamily hydrolase</fullName>
    </submittedName>
</protein>
<dbReference type="InterPro" id="IPR036412">
    <property type="entry name" value="HAD-like_sf"/>
</dbReference>
<dbReference type="SFLD" id="SFLDG01129">
    <property type="entry name" value="C1.5:_HAD__Beta-PGM__Phosphata"/>
    <property type="match status" value="1"/>
</dbReference>
<dbReference type="AlphaFoldDB" id="A0A5J5EVB0"/>
<keyword evidence="6" id="KW-1185">Reference proteome</keyword>
<dbReference type="PANTHER" id="PTHR46193:SF18">
    <property type="entry name" value="HEXITOL PHOSPHATASE B"/>
    <property type="match status" value="1"/>
</dbReference>
<dbReference type="InterPro" id="IPR006439">
    <property type="entry name" value="HAD-SF_hydro_IA"/>
</dbReference>
<dbReference type="GO" id="GO:0046872">
    <property type="term" value="F:metal ion binding"/>
    <property type="evidence" value="ECO:0007669"/>
    <property type="project" value="UniProtKB-KW"/>
</dbReference>
<dbReference type="EMBL" id="VXIS01000106">
    <property type="protein sequence ID" value="KAA8904618.1"/>
    <property type="molecule type" value="Genomic_DNA"/>
</dbReference>
<evidence type="ECO:0000256" key="3">
    <source>
        <dbReference type="ARBA" id="ARBA00022842"/>
    </source>
</evidence>
<dbReference type="Proteomes" id="UP000326924">
    <property type="component" value="Unassembled WGS sequence"/>
</dbReference>
<dbReference type="InterPro" id="IPR023198">
    <property type="entry name" value="PGP-like_dom2"/>
</dbReference>
<dbReference type="OrthoDB" id="2107174at2759"/>
<keyword evidence="3" id="KW-0460">Magnesium</keyword>
<dbReference type="Gene3D" id="3.40.50.1000">
    <property type="entry name" value="HAD superfamily/HAD-like"/>
    <property type="match status" value="1"/>
</dbReference>
<sequence>MPTVTHILFDCDNTLVLSEDLAFDACAQVMNRVLEAHGVPDRYTGPQLIQDFVGMNFRGMLQALAQTRSLTITPEDEEKYVKEEEDQVIATLLDKAQPCDGCSPELQRLYEEGKYGLAVVSSSALRRVEASVEKVGHDVYFPRGHIFSAATSLPTPTSKPDPAIYKHALEVLGKRPEECVAVEDSKSGTLSAVRAGIPVMGYVGSYVPEKQAEMKQALLAVGAKNVMTDWSEFREKLSEFEEDDAAGKL</sequence>
<dbReference type="PANTHER" id="PTHR46193">
    <property type="entry name" value="6-PHOSPHOGLUCONATE PHOSPHATASE"/>
    <property type="match status" value="1"/>
</dbReference>
<keyword evidence="5" id="KW-0378">Hydrolase</keyword>
<dbReference type="NCBIfam" id="TIGR01509">
    <property type="entry name" value="HAD-SF-IA-v3"/>
    <property type="match status" value="1"/>
</dbReference>
<dbReference type="Gene3D" id="1.10.150.240">
    <property type="entry name" value="Putative phosphatase, domain 2"/>
    <property type="match status" value="1"/>
</dbReference>
<dbReference type="Pfam" id="PF00702">
    <property type="entry name" value="Hydrolase"/>
    <property type="match status" value="1"/>
</dbReference>
<reference evidence="5 6" key="1">
    <citation type="submission" date="2019-09" db="EMBL/GenBank/DDBJ databases">
        <title>Draft genome of the ectomycorrhizal ascomycete Sphaerosporella brunnea.</title>
        <authorList>
            <consortium name="DOE Joint Genome Institute"/>
            <person name="Benucci G.M."/>
            <person name="Marozzi G."/>
            <person name="Antonielli L."/>
            <person name="Sanchez S."/>
            <person name="Marco P."/>
            <person name="Wang X."/>
            <person name="Falini L.B."/>
            <person name="Barry K."/>
            <person name="Haridas S."/>
            <person name="Lipzen A."/>
            <person name="Labutti K."/>
            <person name="Grigoriev I.V."/>
            <person name="Murat C."/>
            <person name="Martin F."/>
            <person name="Albertini E."/>
            <person name="Donnini D."/>
            <person name="Bonito G."/>
        </authorList>
    </citation>
    <scope>NUCLEOTIDE SEQUENCE [LARGE SCALE GENOMIC DNA]</scope>
    <source>
        <strain evidence="5 6">Sb_GMNB300</strain>
    </source>
</reference>
<evidence type="ECO:0000256" key="2">
    <source>
        <dbReference type="ARBA" id="ARBA00022723"/>
    </source>
</evidence>
<evidence type="ECO:0000256" key="1">
    <source>
        <dbReference type="ARBA" id="ARBA00001946"/>
    </source>
</evidence>
<name>A0A5J5EVB0_9PEZI</name>